<evidence type="ECO:0000313" key="2">
    <source>
        <dbReference type="EMBL" id="EKO36927.1"/>
    </source>
</evidence>
<evidence type="ECO:0000313" key="3">
    <source>
        <dbReference type="Proteomes" id="UP000010310"/>
    </source>
</evidence>
<name>K6FE60_9GAMM</name>
<protein>
    <submittedName>
        <fullName evidence="2">Uncharacterized protein</fullName>
    </submittedName>
</protein>
<keyword evidence="3" id="KW-1185">Reference proteome</keyword>
<comment type="caution">
    <text evidence="2">The sequence shown here is derived from an EMBL/GenBank/DDBJ whole genome shotgun (WGS) entry which is preliminary data.</text>
</comment>
<keyword evidence="1" id="KW-0472">Membrane</keyword>
<sequence>MNKKFKNSGSWIGVGTALGVAFYVATNDPTWIAVGVAIGAALGWQKPKKKNEEKKLD</sequence>
<keyword evidence="1" id="KW-1133">Transmembrane helix</keyword>
<gene>
    <name evidence="2" type="ORF">B273_0891</name>
</gene>
<dbReference type="AlphaFoldDB" id="K6FE60"/>
<dbReference type="Proteomes" id="UP000010310">
    <property type="component" value="Unassembled WGS sequence"/>
</dbReference>
<proteinExistence type="predicted"/>
<evidence type="ECO:0000256" key="1">
    <source>
        <dbReference type="SAM" id="Phobius"/>
    </source>
</evidence>
<dbReference type="STRING" id="1208365.B273_0891"/>
<keyword evidence="1" id="KW-0812">Transmembrane</keyword>
<dbReference type="EMBL" id="AMWX01000002">
    <property type="protein sequence ID" value="EKO36927.1"/>
    <property type="molecule type" value="Genomic_DNA"/>
</dbReference>
<organism evidence="2 3">
    <name type="scientific">SAR86 cluster bacterium SAR86E</name>
    <dbReference type="NCBI Taxonomy" id="1208365"/>
    <lineage>
        <taxon>Bacteria</taxon>
        <taxon>Pseudomonadati</taxon>
        <taxon>Pseudomonadota</taxon>
        <taxon>Gammaproteobacteria</taxon>
        <taxon>SAR86 cluster</taxon>
    </lineage>
</organism>
<reference evidence="2 3" key="1">
    <citation type="submission" date="2012-09" db="EMBL/GenBank/DDBJ databases">
        <authorList>
            <person name="Dupont C.L."/>
            <person name="Rusch D.B."/>
            <person name="Lombardo M.-J."/>
            <person name="Novotny M."/>
            <person name="Yee-Greenbaum J."/>
            <person name="Laskin R."/>
        </authorList>
    </citation>
    <scope>NUCLEOTIDE SEQUENCE [LARGE SCALE GENOMIC DNA]</scope>
    <source>
        <strain evidence="2">SAR86E</strain>
    </source>
</reference>
<accession>K6FE60</accession>
<feature type="transmembrane region" description="Helical" evidence="1">
    <location>
        <begin position="20"/>
        <end position="44"/>
    </location>
</feature>